<dbReference type="FunFam" id="2.30.29.30:FF:000054">
    <property type="entry name" value="PH and SEC7 domain-containing protein 3"/>
    <property type="match status" value="1"/>
</dbReference>
<organism evidence="4 5">
    <name type="scientific">Electrophorus voltai</name>
    <dbReference type="NCBI Taxonomy" id="2609070"/>
    <lineage>
        <taxon>Eukaryota</taxon>
        <taxon>Metazoa</taxon>
        <taxon>Chordata</taxon>
        <taxon>Craniata</taxon>
        <taxon>Vertebrata</taxon>
        <taxon>Euteleostomi</taxon>
        <taxon>Actinopterygii</taxon>
        <taxon>Neopterygii</taxon>
        <taxon>Teleostei</taxon>
        <taxon>Ostariophysi</taxon>
        <taxon>Gymnotiformes</taxon>
        <taxon>Gymnotoidei</taxon>
        <taxon>Gymnotidae</taxon>
        <taxon>Electrophorus</taxon>
    </lineage>
</organism>
<dbReference type="InterPro" id="IPR011993">
    <property type="entry name" value="PH-like_dom_sf"/>
</dbReference>
<dbReference type="PROSITE" id="PS50190">
    <property type="entry name" value="SEC7"/>
    <property type="match status" value="1"/>
</dbReference>
<dbReference type="InterPro" id="IPR035999">
    <property type="entry name" value="Sec7_dom_sf"/>
</dbReference>
<feature type="region of interest" description="Disordered" evidence="2">
    <location>
        <begin position="270"/>
        <end position="310"/>
    </location>
</feature>
<dbReference type="Pfam" id="PF01369">
    <property type="entry name" value="Sec7"/>
    <property type="match status" value="1"/>
</dbReference>
<feature type="compositionally biased region" description="Polar residues" evidence="2">
    <location>
        <begin position="1688"/>
        <end position="1699"/>
    </location>
</feature>
<dbReference type="Gene3D" id="1.10.1000.11">
    <property type="entry name" value="Arf Nucleotide-binding Site Opener,domain 2"/>
    <property type="match status" value="1"/>
</dbReference>
<feature type="region of interest" description="Disordered" evidence="2">
    <location>
        <begin position="1309"/>
        <end position="1333"/>
    </location>
</feature>
<feature type="domain" description="SEC7" evidence="3">
    <location>
        <begin position="1072"/>
        <end position="1262"/>
    </location>
</feature>
<feature type="compositionally biased region" description="Polar residues" evidence="2">
    <location>
        <begin position="1362"/>
        <end position="1377"/>
    </location>
</feature>
<name>A0AAD9DU57_9TELE</name>
<feature type="region of interest" description="Disordered" evidence="2">
    <location>
        <begin position="657"/>
        <end position="678"/>
    </location>
</feature>
<dbReference type="Gene3D" id="2.30.29.30">
    <property type="entry name" value="Pleckstrin-homology domain (PH domain)/Phosphotyrosine-binding domain (PTB)"/>
    <property type="match status" value="1"/>
</dbReference>
<dbReference type="InterPro" id="IPR000904">
    <property type="entry name" value="Sec7_dom"/>
</dbReference>
<reference evidence="4" key="1">
    <citation type="submission" date="2023-03" db="EMBL/GenBank/DDBJ databases">
        <title>Electrophorus voltai genome.</title>
        <authorList>
            <person name="Bian C."/>
        </authorList>
    </citation>
    <scope>NUCLEOTIDE SEQUENCE</scope>
    <source>
        <strain evidence="4">CB-2022</strain>
        <tissue evidence="4">Muscle</tissue>
    </source>
</reference>
<feature type="compositionally biased region" description="Low complexity" evidence="2">
    <location>
        <begin position="721"/>
        <end position="734"/>
    </location>
</feature>
<feature type="compositionally biased region" description="Polar residues" evidence="2">
    <location>
        <begin position="1040"/>
        <end position="1049"/>
    </location>
</feature>
<evidence type="ECO:0000256" key="1">
    <source>
        <dbReference type="ARBA" id="ARBA00004632"/>
    </source>
</evidence>
<evidence type="ECO:0000259" key="3">
    <source>
        <dbReference type="PROSITE" id="PS50190"/>
    </source>
</evidence>
<dbReference type="PANTHER" id="PTHR10663">
    <property type="entry name" value="GUANYL-NUCLEOTIDE EXCHANGE FACTOR"/>
    <property type="match status" value="1"/>
</dbReference>
<dbReference type="PANTHER" id="PTHR10663:SF334">
    <property type="entry name" value="PH AND SEC7 DOMAIN-CONTAINING PROTEIN 1"/>
    <property type="match status" value="1"/>
</dbReference>
<comment type="caution">
    <text evidence="4">The sequence shown here is derived from an EMBL/GenBank/DDBJ whole genome shotgun (WGS) entry which is preliminary data.</text>
</comment>
<feature type="region of interest" description="Disordered" evidence="2">
    <location>
        <begin position="717"/>
        <end position="768"/>
    </location>
</feature>
<dbReference type="SUPFAM" id="SSF48425">
    <property type="entry name" value="Sec7 domain"/>
    <property type="match status" value="2"/>
</dbReference>
<dbReference type="Pfam" id="PF15410">
    <property type="entry name" value="PH_9"/>
    <property type="match status" value="1"/>
</dbReference>
<dbReference type="GO" id="GO:0032587">
    <property type="term" value="C:ruffle membrane"/>
    <property type="evidence" value="ECO:0007669"/>
    <property type="project" value="UniProtKB-SubCell"/>
</dbReference>
<feature type="region of interest" description="Disordered" evidence="2">
    <location>
        <begin position="991"/>
        <end position="1068"/>
    </location>
</feature>
<feature type="compositionally biased region" description="Low complexity" evidence="2">
    <location>
        <begin position="663"/>
        <end position="672"/>
    </location>
</feature>
<comment type="subcellular location">
    <subcellularLocation>
        <location evidence="1">Cell projection</location>
        <location evidence="1">Ruffle membrane</location>
    </subcellularLocation>
</comment>
<feature type="compositionally biased region" description="Low complexity" evidence="2">
    <location>
        <begin position="831"/>
        <end position="845"/>
    </location>
</feature>
<sequence>MAQPSKVLHLYVEVRSLAEQGKMLENAEGTSSLMLPRPDILSQSHSAALNAPQGIVYLPGDLHKETSKTHTFASSKSPSRHSVSVQLNPGEAMVQPAAQHRQSLPYNEISQLLSALKSGSDEDTHTLVQTQLSKCEPFQGRDSRFSGHFTAPPTPSGSRRTYGCKEEGKRSSVTYHYIEKANIKFVQGQHSGLCQSEPGNPFRRAVNDKGFPPNMFSDPVCFNSWGSSDAISKKHTIPGSLRAPRDTPNPHQATIESIAREATSHALEEFGSPQLKHQRAANIPDRGHDPLHRDQPRCNSWSGSPVLPHSARSLPINAQLKYQNQHNTSYGIPRSQATDQLSTHGKQPNCTMSSPTNAQSEQIPIQQVTPSQEMWKEEESPRQSYRPGPFLPTIMSTTIQHEIPAMTQSLGEQRVDQRTSKSPCQTHKVSFHLASTSHPSDGGAGKQSGGKSTSSATSPEMAYKLAEEATKLSRLMEARRSTRLPARLHHVSTSPIQDLQERAALPGEESPVLYQHWPQNDRSPQLEHRHCDAQCSTVLRDSPDSSRRALKGLLTDTPLSSSSLQQCWHKEHSFQVGDFNKEHLCSTGPPSGMSSWELSKWRSSVAVLDSQENHCRMSEQRDMRGEGLADAEKTIALSKSSSRVTGSLREVTQAKIDCNSPETSSQTSQRSSDTGNTGIQLDSGSLLLCSSLHSQKIARAKWEFLFGKPSEDQAIKEVVGSSTAPSSGYSSEFPTPSPPSSLPSRSTAVYSSHRSSSEPRKPCSQDVEEVEVELVNPLPSSVLGLSPTTGVIRHTIRYSETDLDAVPLRCYRETDIDEVLLAEQEEDSAFSSNRSVPGTSGSSSSLEATWWPHADGVEEDEDEEVASWASVRMQCDRKRQHAMHDGDEVFSQLLKGFPSGQTALKSPISVGSPSRTSMDGLDSFSRHFESIMESHRSKSTSYSSLDSEDLTPCGPSVFTFDLPTLTPGIQSQICDRAKQIIELSFAPLAQSGAPGLSGSAAPEAPQGSACTGLEGTAKEENELSTGTPAKNHLPADSDTETTQSRQSLSYVAPVYRERSSPPVSMSDPDVAIANGNKGNLPAAKRLAKRLYNLDGFKRSDIMRHLSKNNEFSQMVAEEYLIHFNFSGLSLDQSLRVFLRKITFTGETQERERVLSHFSRRYLQCNPNTIPNEDSVHTLACALMLLNTDLHGHMVSVTVTDRIGISIVTLLAAALERVIVLGGDVQDCSLCPAQNVGKKMSCRQFISNLEGLNGGQDFPKELLRIGEAPPPRCAPHKSSTPQKPGPCGRDFGTVEPLRYTKAPRSRSLKPLAFPDLLGKVQDGQNHPQTRRKKEKALYNSIKNEKLQWTIDEEELHKSFSELTTSRTDSASHTLKRSGSGTGPLVSLAQQANAQVYKNGFLVRKVHADPDGKKTPRGKRGWKSFYAILKGMVLYLQKGEYHADKQLSDEDLKNAVSIHHSLALRAADYSKRANVFYLRTADWRVFLFQATVPLHCPVLMSLCQQCRADAVVDHPHQHSGSLVLCPAIPSSHWLPKAVQPASPARFQHKALPGTRQPCPPQPGTCQLPNHPFHQPGRVTPNHHLTPIPPSRACAADRLFVCTVHVQEEQVHSHEERFQAVSSERQELRSIPQERKLRGKELEEVKQREEYLEFEKTRYGTYTMLLRAKIRSGEVDVAAFEARLFADASLQRAQSSPTLPQDSSYGSSGGGSKKGHLSEGRRPNHQQAIKP</sequence>
<dbReference type="InterPro" id="IPR041681">
    <property type="entry name" value="PH_9"/>
</dbReference>
<dbReference type="GO" id="GO:0005085">
    <property type="term" value="F:guanyl-nucleotide exchange factor activity"/>
    <property type="evidence" value="ECO:0007669"/>
    <property type="project" value="InterPro"/>
</dbReference>
<evidence type="ECO:0000256" key="2">
    <source>
        <dbReference type="SAM" id="MobiDB-lite"/>
    </source>
</evidence>
<dbReference type="Proteomes" id="UP001239994">
    <property type="component" value="Unassembled WGS sequence"/>
</dbReference>
<feature type="compositionally biased region" description="Polar residues" evidence="2">
    <location>
        <begin position="334"/>
        <end position="372"/>
    </location>
</feature>
<feature type="region of interest" description="Disordered" evidence="2">
    <location>
        <begin position="1362"/>
        <end position="1381"/>
    </location>
</feature>
<feature type="region of interest" description="Disordered" evidence="2">
    <location>
        <begin position="1688"/>
        <end position="1728"/>
    </location>
</feature>
<feature type="region of interest" description="Disordered" evidence="2">
    <location>
        <begin position="433"/>
        <end position="461"/>
    </location>
</feature>
<gene>
    <name evidence="4" type="ORF">P4O66_013829</name>
</gene>
<dbReference type="InterPro" id="IPR023394">
    <property type="entry name" value="Sec7_C_sf"/>
</dbReference>
<proteinExistence type="predicted"/>
<feature type="region of interest" description="Disordered" evidence="2">
    <location>
        <begin position="826"/>
        <end position="847"/>
    </location>
</feature>
<feature type="compositionally biased region" description="Basic and acidic residues" evidence="2">
    <location>
        <begin position="285"/>
        <end position="296"/>
    </location>
</feature>
<dbReference type="CDD" id="cd00171">
    <property type="entry name" value="Sec7"/>
    <property type="match status" value="1"/>
</dbReference>
<feature type="region of interest" description="Disordered" evidence="2">
    <location>
        <begin position="143"/>
        <end position="164"/>
    </location>
</feature>
<feature type="region of interest" description="Disordered" evidence="2">
    <location>
        <begin position="334"/>
        <end position="388"/>
    </location>
</feature>
<keyword evidence="5" id="KW-1185">Reference proteome</keyword>
<accession>A0AAD9DU57</accession>
<dbReference type="SMART" id="SM00222">
    <property type="entry name" value="Sec7"/>
    <property type="match status" value="1"/>
</dbReference>
<feature type="compositionally biased region" description="Polar residues" evidence="2">
    <location>
        <begin position="449"/>
        <end position="458"/>
    </location>
</feature>
<feature type="region of interest" description="Disordered" evidence="2">
    <location>
        <begin position="1270"/>
        <end position="1291"/>
    </location>
</feature>
<dbReference type="EMBL" id="JAROKS010000020">
    <property type="protein sequence ID" value="KAK1791852.1"/>
    <property type="molecule type" value="Genomic_DNA"/>
</dbReference>
<evidence type="ECO:0000313" key="5">
    <source>
        <dbReference type="Proteomes" id="UP001239994"/>
    </source>
</evidence>
<dbReference type="SUPFAM" id="SSF50729">
    <property type="entry name" value="PH domain-like"/>
    <property type="match status" value="1"/>
</dbReference>
<dbReference type="GO" id="GO:0032012">
    <property type="term" value="P:regulation of ARF protein signal transduction"/>
    <property type="evidence" value="ECO:0007669"/>
    <property type="project" value="InterPro"/>
</dbReference>
<protein>
    <recommendedName>
        <fullName evidence="3">SEC7 domain-containing protein</fullName>
    </recommendedName>
</protein>
<evidence type="ECO:0000313" key="4">
    <source>
        <dbReference type="EMBL" id="KAK1791852.1"/>
    </source>
</evidence>